<accession>D2QUG3</accession>
<evidence type="ECO:0000313" key="1">
    <source>
        <dbReference type="EMBL" id="ADB42445.1"/>
    </source>
</evidence>
<sequence>MLHTKLIHTEAELAQFAKIYYQKSDGIPTDMSFLQTSIVRVFIEDQRPDEWVAGYSINANAPYRYLSAHSEEQQKAMLEQAGIPANDIIEIGTIWMNLAALGKKGRWQIYQVMMGDAYATNRSFILGGTVHRRIRDFQMQVVKNLLFDGDVLLGAKKQHVWLYYTHRDELWFDFFRATIQEFRGGDPDAYSSSQAA</sequence>
<gene>
    <name evidence="1" type="ordered locus">Slin_6488</name>
</gene>
<dbReference type="KEGG" id="sli:Slin_6488"/>
<dbReference type="HOGENOM" id="CLU_1389458_0_0_10"/>
<organism evidence="1 2">
    <name type="scientific">Spirosoma linguale (strain ATCC 33905 / DSM 74 / LMG 10896 / Claus 1)</name>
    <dbReference type="NCBI Taxonomy" id="504472"/>
    <lineage>
        <taxon>Bacteria</taxon>
        <taxon>Pseudomonadati</taxon>
        <taxon>Bacteroidota</taxon>
        <taxon>Cytophagia</taxon>
        <taxon>Cytophagales</taxon>
        <taxon>Cytophagaceae</taxon>
        <taxon>Spirosoma</taxon>
    </lineage>
</organism>
<dbReference type="EMBL" id="CP001769">
    <property type="protein sequence ID" value="ADB42445.1"/>
    <property type="molecule type" value="Genomic_DNA"/>
</dbReference>
<dbReference type="Proteomes" id="UP000002028">
    <property type="component" value="Chromosome"/>
</dbReference>
<name>D2QUG3_SPILD</name>
<keyword evidence="2" id="KW-1185">Reference proteome</keyword>
<proteinExistence type="predicted"/>
<evidence type="ECO:0000313" key="2">
    <source>
        <dbReference type="Proteomes" id="UP000002028"/>
    </source>
</evidence>
<dbReference type="STRING" id="504472.Slin_6488"/>
<dbReference type="AlphaFoldDB" id="D2QUG3"/>
<protein>
    <submittedName>
        <fullName evidence="1">Uncharacterized protein</fullName>
    </submittedName>
</protein>
<reference evidence="1 2" key="1">
    <citation type="journal article" date="2010" name="Stand. Genomic Sci.">
        <title>Complete genome sequence of Spirosoma linguale type strain (1).</title>
        <authorList>
            <person name="Lail K."/>
            <person name="Sikorski J."/>
            <person name="Saunders E."/>
            <person name="Lapidus A."/>
            <person name="Glavina Del Rio T."/>
            <person name="Copeland A."/>
            <person name="Tice H."/>
            <person name="Cheng J.-F."/>
            <person name="Lucas S."/>
            <person name="Nolan M."/>
            <person name="Bruce D."/>
            <person name="Goodwin L."/>
            <person name="Pitluck S."/>
            <person name="Ivanova N."/>
            <person name="Mavromatis K."/>
            <person name="Ovchinnikova G."/>
            <person name="Pati A."/>
            <person name="Chen A."/>
            <person name="Palaniappan K."/>
            <person name="Land M."/>
            <person name="Hauser L."/>
            <person name="Chang Y.-J."/>
            <person name="Jeffries C.D."/>
            <person name="Chain P."/>
            <person name="Brettin T."/>
            <person name="Detter J.C."/>
            <person name="Schuetze A."/>
            <person name="Rohde M."/>
            <person name="Tindall B.J."/>
            <person name="Goeker M."/>
            <person name="Bristow J."/>
            <person name="Eisen J.A."/>
            <person name="Markowitz V."/>
            <person name="Hugenholtz P."/>
            <person name="Kyrpides N.C."/>
            <person name="Klenk H.-P."/>
            <person name="Chen F."/>
        </authorList>
    </citation>
    <scope>NUCLEOTIDE SEQUENCE [LARGE SCALE GENOMIC DNA]</scope>
    <source>
        <strain evidence="2">ATCC 33905 / DSM 74 / LMG 10896 / Claus 1</strain>
    </source>
</reference>